<gene>
    <name evidence="3" type="ordered locus">RALTA_A0849</name>
</gene>
<dbReference type="SUPFAM" id="SSF56349">
    <property type="entry name" value="DNA breaking-rejoining enzymes"/>
    <property type="match status" value="1"/>
</dbReference>
<dbReference type="KEGG" id="cti:RALTA_A0849"/>
<protein>
    <submittedName>
        <fullName evidence="3">Phage integrase (Part 3)</fullName>
    </submittedName>
</protein>
<dbReference type="InterPro" id="IPR011010">
    <property type="entry name" value="DNA_brk_join_enz"/>
</dbReference>
<keyword evidence="2" id="KW-0229">DNA integration</keyword>
<dbReference type="AlphaFoldDB" id="B3R3D4"/>
<comment type="similarity">
    <text evidence="1">Belongs to the 'phage' integrase family.</text>
</comment>
<dbReference type="GO" id="GO:0015074">
    <property type="term" value="P:DNA integration"/>
    <property type="evidence" value="ECO:0007669"/>
    <property type="project" value="UniProtKB-KW"/>
</dbReference>
<proteinExistence type="inferred from homology"/>
<dbReference type="InterPro" id="IPR050808">
    <property type="entry name" value="Phage_Integrase"/>
</dbReference>
<dbReference type="EMBL" id="CU633749">
    <property type="protein sequence ID" value="CAQ68816.1"/>
    <property type="molecule type" value="Genomic_DNA"/>
</dbReference>
<dbReference type="HOGENOM" id="CLU_2368141_0_0_4"/>
<keyword evidence="4" id="KW-1185">Reference proteome</keyword>
<reference evidence="3 4" key="1">
    <citation type="journal article" date="2008" name="Genome Res.">
        <title>Genome sequence of the beta-rhizobium Cupriavidus taiwanensis and comparative genomics of rhizobia.</title>
        <authorList>
            <person name="Amadou C."/>
            <person name="Pascal G."/>
            <person name="Mangenot S."/>
            <person name="Glew M."/>
            <person name="Bontemps C."/>
            <person name="Capela D."/>
            <person name="Carrere S."/>
            <person name="Cruveiller S."/>
            <person name="Dossat C."/>
            <person name="Lajus A."/>
            <person name="Marchetti M."/>
            <person name="Poinsot V."/>
            <person name="Rouy Z."/>
            <person name="Servin B."/>
            <person name="Saad M."/>
            <person name="Schenowitz C."/>
            <person name="Barbe V."/>
            <person name="Batut J."/>
            <person name="Medigue C."/>
            <person name="Masson-Boivin C."/>
        </authorList>
    </citation>
    <scope>NUCLEOTIDE SEQUENCE [LARGE SCALE GENOMIC DNA]</scope>
    <source>
        <strain evidence="4">DSM 17343 / BCRC 17206 / CCUG 44338 / CIP 107171 / LMG 19424 / R1</strain>
    </source>
</reference>
<dbReference type="Proteomes" id="UP000001692">
    <property type="component" value="Chromosome 1"/>
</dbReference>
<dbReference type="GO" id="GO:0003677">
    <property type="term" value="F:DNA binding"/>
    <property type="evidence" value="ECO:0007669"/>
    <property type="project" value="InterPro"/>
</dbReference>
<dbReference type="PANTHER" id="PTHR30629:SF2">
    <property type="entry name" value="PROPHAGE INTEGRASE INTS-RELATED"/>
    <property type="match status" value="1"/>
</dbReference>
<name>B3R3D4_CUPTR</name>
<organism evidence="3 4">
    <name type="scientific">Cupriavidus taiwanensis (strain DSM 17343 / BCRC 17206 / CCUG 44338 / CIP 107171 / LMG 19424 / R1)</name>
    <name type="common">Ralstonia taiwanensis (strain LMG 19424)</name>
    <dbReference type="NCBI Taxonomy" id="977880"/>
    <lineage>
        <taxon>Bacteria</taxon>
        <taxon>Pseudomonadati</taxon>
        <taxon>Pseudomonadota</taxon>
        <taxon>Betaproteobacteria</taxon>
        <taxon>Burkholderiales</taxon>
        <taxon>Burkholderiaceae</taxon>
        <taxon>Cupriavidus</taxon>
    </lineage>
</organism>
<dbReference type="PANTHER" id="PTHR30629">
    <property type="entry name" value="PROPHAGE INTEGRASE"/>
    <property type="match status" value="1"/>
</dbReference>
<evidence type="ECO:0000313" key="4">
    <source>
        <dbReference type="Proteomes" id="UP000001692"/>
    </source>
</evidence>
<evidence type="ECO:0000256" key="1">
    <source>
        <dbReference type="ARBA" id="ARBA00008857"/>
    </source>
</evidence>
<evidence type="ECO:0000256" key="2">
    <source>
        <dbReference type="ARBA" id="ARBA00022908"/>
    </source>
</evidence>
<sequence length="95" mass="11085">MLPGRRTSNGHGHISKDTLAAAIAFWMTEHKPPVRRFTPHDLRSTLRSYMKPIVVDRDVAEMLRNHKLQGVEGIYDRHTYYQERRDAPVTRLFLG</sequence>
<dbReference type="eggNOG" id="COG0582">
    <property type="taxonomic scope" value="Bacteria"/>
</dbReference>
<evidence type="ECO:0000313" key="3">
    <source>
        <dbReference type="EMBL" id="CAQ68816.1"/>
    </source>
</evidence>
<accession>B3R3D4</accession>